<evidence type="ECO:0008006" key="3">
    <source>
        <dbReference type="Google" id="ProtNLM"/>
    </source>
</evidence>
<evidence type="ECO:0000313" key="2">
    <source>
        <dbReference type="Proteomes" id="UP001154061"/>
    </source>
</evidence>
<evidence type="ECO:0000313" key="1">
    <source>
        <dbReference type="EMBL" id="MDF9744999.1"/>
    </source>
</evidence>
<dbReference type="Proteomes" id="UP001154061">
    <property type="component" value="Unassembled WGS sequence"/>
</dbReference>
<proteinExistence type="predicted"/>
<dbReference type="EMBL" id="JAMQOT010000001">
    <property type="protein sequence ID" value="MDF9744999.1"/>
    <property type="molecule type" value="Genomic_DNA"/>
</dbReference>
<accession>A0A9Q4L014</accession>
<dbReference type="Pfam" id="PF24336">
    <property type="entry name" value="DUF7504"/>
    <property type="match status" value="1"/>
</dbReference>
<dbReference type="RefSeq" id="WP_277520461.1">
    <property type="nucleotide sequence ID" value="NZ_JAMQOT010000001.1"/>
</dbReference>
<comment type="caution">
    <text evidence="1">The sequence shown here is derived from an EMBL/GenBank/DDBJ whole genome shotgun (WGS) entry which is preliminary data.</text>
</comment>
<keyword evidence="2" id="KW-1185">Reference proteome</keyword>
<protein>
    <recommendedName>
        <fullName evidence="3">KaiC-like domain-containing protein</fullName>
    </recommendedName>
</protein>
<reference evidence="1" key="1">
    <citation type="submission" date="2022-06" db="EMBL/GenBank/DDBJ databases">
        <title>Natrinema sp. a new haloarchaeum isolate from saline soil.</title>
        <authorList>
            <person name="Strakova D."/>
            <person name="Galisteo C."/>
            <person name="Sanchez-Porro C."/>
            <person name="Ventosa A."/>
        </authorList>
    </citation>
    <scope>NUCLEOTIDE SEQUENCE</scope>
    <source>
        <strain evidence="1">S1CR25-10</strain>
    </source>
</reference>
<gene>
    <name evidence="1" type="ORF">NDI89_05290</name>
</gene>
<organism evidence="1 2">
    <name type="scientific">Natrinema salsiterrestre</name>
    <dbReference type="NCBI Taxonomy" id="2950540"/>
    <lineage>
        <taxon>Archaea</taxon>
        <taxon>Methanobacteriati</taxon>
        <taxon>Methanobacteriota</taxon>
        <taxon>Stenosarchaea group</taxon>
        <taxon>Halobacteria</taxon>
        <taxon>Halobacteriales</taxon>
        <taxon>Natrialbaceae</taxon>
        <taxon>Natrinema</taxon>
    </lineage>
</organism>
<dbReference type="AlphaFoldDB" id="A0A9Q4L014"/>
<name>A0A9Q4L014_9EURY</name>
<dbReference type="InterPro" id="IPR055927">
    <property type="entry name" value="DUF7504"/>
</dbReference>
<sequence length="197" mass="21983">MQPEHSEQLAEASNVLLLGSMLDDSTKRTHNELLSQESTDRTDVLALTFQSPGQWLRTWTETPETHDGRITVITLDESPYQSTQRTDSVTSSTVNPADLTGIGMEVSDYLSSQAKTDTETVVCFDSITGLLQYTNRKSLFRFLRVITRRIEHVDGIAHFHLNPDAHDRKTISTIKTPFDAIVKPAAADGDVTVSTRY</sequence>